<organism evidence="1 2">
    <name type="scientific">Portunus trituberculatus</name>
    <name type="common">Swimming crab</name>
    <name type="synonym">Neptunus trituberculatus</name>
    <dbReference type="NCBI Taxonomy" id="210409"/>
    <lineage>
        <taxon>Eukaryota</taxon>
        <taxon>Metazoa</taxon>
        <taxon>Ecdysozoa</taxon>
        <taxon>Arthropoda</taxon>
        <taxon>Crustacea</taxon>
        <taxon>Multicrustacea</taxon>
        <taxon>Malacostraca</taxon>
        <taxon>Eumalacostraca</taxon>
        <taxon>Eucarida</taxon>
        <taxon>Decapoda</taxon>
        <taxon>Pleocyemata</taxon>
        <taxon>Brachyura</taxon>
        <taxon>Eubrachyura</taxon>
        <taxon>Portunoidea</taxon>
        <taxon>Portunidae</taxon>
        <taxon>Portuninae</taxon>
        <taxon>Portunus</taxon>
    </lineage>
</organism>
<dbReference type="EMBL" id="VSRR010054785">
    <property type="protein sequence ID" value="MPC80704.1"/>
    <property type="molecule type" value="Genomic_DNA"/>
</dbReference>
<evidence type="ECO:0000313" key="1">
    <source>
        <dbReference type="EMBL" id="MPC80704.1"/>
    </source>
</evidence>
<sequence>MWLASLTIEVIGYDVMILQDVLVQKATGKVRRHLHFIWRYVVTEVQPVRYWSAAAPTTKTLPTAH</sequence>
<comment type="caution">
    <text evidence="1">The sequence shown here is derived from an EMBL/GenBank/DDBJ whole genome shotgun (WGS) entry which is preliminary data.</text>
</comment>
<name>A0A5B7IJQ1_PORTR</name>
<gene>
    <name evidence="1" type="ORF">E2C01_075292</name>
</gene>
<accession>A0A5B7IJQ1</accession>
<dbReference type="Proteomes" id="UP000324222">
    <property type="component" value="Unassembled WGS sequence"/>
</dbReference>
<keyword evidence="2" id="KW-1185">Reference proteome</keyword>
<reference evidence="1 2" key="1">
    <citation type="submission" date="2019-05" db="EMBL/GenBank/DDBJ databases">
        <title>Another draft genome of Portunus trituberculatus and its Hox gene families provides insights of decapod evolution.</title>
        <authorList>
            <person name="Jeong J.-H."/>
            <person name="Song I."/>
            <person name="Kim S."/>
            <person name="Choi T."/>
            <person name="Kim D."/>
            <person name="Ryu S."/>
            <person name="Kim W."/>
        </authorList>
    </citation>
    <scope>NUCLEOTIDE SEQUENCE [LARGE SCALE GENOMIC DNA]</scope>
    <source>
        <tissue evidence="1">Muscle</tissue>
    </source>
</reference>
<protein>
    <submittedName>
        <fullName evidence="1">Uncharacterized protein</fullName>
    </submittedName>
</protein>
<dbReference type="AlphaFoldDB" id="A0A5B7IJQ1"/>
<proteinExistence type="predicted"/>
<evidence type="ECO:0000313" key="2">
    <source>
        <dbReference type="Proteomes" id="UP000324222"/>
    </source>
</evidence>